<evidence type="ECO:0000313" key="3">
    <source>
        <dbReference type="Proteomes" id="UP001549134"/>
    </source>
</evidence>
<protein>
    <recommendedName>
        <fullName evidence="4">Bacteriocin</fullName>
    </recommendedName>
</protein>
<keyword evidence="1" id="KW-0812">Transmembrane</keyword>
<keyword evidence="3" id="KW-1185">Reference proteome</keyword>
<reference evidence="2 3" key="1">
    <citation type="submission" date="2024-06" db="EMBL/GenBank/DDBJ databases">
        <title>Genomic Encyclopedia of Type Strains, Phase IV (KMG-IV): sequencing the most valuable type-strain genomes for metagenomic binning, comparative biology and taxonomic classification.</title>
        <authorList>
            <person name="Goeker M."/>
        </authorList>
    </citation>
    <scope>NUCLEOTIDE SEQUENCE [LARGE SCALE GENOMIC DNA]</scope>
    <source>
        <strain evidence="2 3">DSM 29126</strain>
    </source>
</reference>
<dbReference type="GeneID" id="78827251"/>
<keyword evidence="1" id="KW-1133">Transmembrane helix</keyword>
<dbReference type="RefSeq" id="WP_024404831.1">
    <property type="nucleotide sequence ID" value="NZ_AP024276.1"/>
</dbReference>
<organism evidence="2 3">
    <name type="scientific">Streptococcus parasuis</name>
    <dbReference type="NCBI Taxonomy" id="1501662"/>
    <lineage>
        <taxon>Bacteria</taxon>
        <taxon>Bacillati</taxon>
        <taxon>Bacillota</taxon>
        <taxon>Bacilli</taxon>
        <taxon>Lactobacillales</taxon>
        <taxon>Streptococcaceae</taxon>
        <taxon>Streptococcus</taxon>
    </lineage>
</organism>
<feature type="transmembrane region" description="Helical" evidence="1">
    <location>
        <begin position="24"/>
        <end position="43"/>
    </location>
</feature>
<keyword evidence="1" id="KW-0472">Membrane</keyword>
<accession>A0ABV2EUJ3</accession>
<gene>
    <name evidence="2" type="ORF">ABID50_002020</name>
</gene>
<sequence length="61" mass="6889">MNTKTMEQFELIDDTILCMVEGGVAWWVIPAGVFVYGVVAGYTDEKCIMDNGKHWYCAKLP</sequence>
<proteinExistence type="predicted"/>
<dbReference type="EMBL" id="JBEPLX010000035">
    <property type="protein sequence ID" value="MET3534854.1"/>
    <property type="molecule type" value="Genomic_DNA"/>
</dbReference>
<evidence type="ECO:0000256" key="1">
    <source>
        <dbReference type="SAM" id="Phobius"/>
    </source>
</evidence>
<evidence type="ECO:0000313" key="2">
    <source>
        <dbReference type="EMBL" id="MET3534854.1"/>
    </source>
</evidence>
<evidence type="ECO:0008006" key="4">
    <source>
        <dbReference type="Google" id="ProtNLM"/>
    </source>
</evidence>
<name>A0ABV2EUJ3_9STRE</name>
<comment type="caution">
    <text evidence="2">The sequence shown here is derived from an EMBL/GenBank/DDBJ whole genome shotgun (WGS) entry which is preliminary data.</text>
</comment>
<dbReference type="Proteomes" id="UP001549134">
    <property type="component" value="Unassembled WGS sequence"/>
</dbReference>